<protein>
    <submittedName>
        <fullName evidence="2">Uncharacterized protein</fullName>
    </submittedName>
</protein>
<dbReference type="AlphaFoldDB" id="A0A0M0JRS1"/>
<name>A0A0M0JRS1_9EUKA</name>
<dbReference type="EMBL" id="JWZX01002434">
    <property type="protein sequence ID" value="KOO29306.1"/>
    <property type="molecule type" value="Genomic_DNA"/>
</dbReference>
<comment type="caution">
    <text evidence="2">The sequence shown here is derived from an EMBL/GenBank/DDBJ whole genome shotgun (WGS) entry which is preliminary data.</text>
</comment>
<feature type="region of interest" description="Disordered" evidence="1">
    <location>
        <begin position="1"/>
        <end position="28"/>
    </location>
</feature>
<reference evidence="3" key="1">
    <citation type="journal article" date="2015" name="PLoS Genet.">
        <title>Genome Sequence and Transcriptome Analyses of Chrysochromulina tobin: Metabolic Tools for Enhanced Algal Fitness in the Prominent Order Prymnesiales (Haptophyceae).</title>
        <authorList>
            <person name="Hovde B.T."/>
            <person name="Deodato C.R."/>
            <person name="Hunsperger H.M."/>
            <person name="Ryken S.A."/>
            <person name="Yost W."/>
            <person name="Jha R.K."/>
            <person name="Patterson J."/>
            <person name="Monnat R.J. Jr."/>
            <person name="Barlow S.B."/>
            <person name="Starkenburg S.R."/>
            <person name="Cattolico R.A."/>
        </authorList>
    </citation>
    <scope>NUCLEOTIDE SEQUENCE</scope>
    <source>
        <strain evidence="3">CCMP291</strain>
    </source>
</reference>
<sequence>MESHAPAHLTRTAIQESKASPKHSVTPT</sequence>
<evidence type="ECO:0000256" key="1">
    <source>
        <dbReference type="SAM" id="MobiDB-lite"/>
    </source>
</evidence>
<evidence type="ECO:0000313" key="3">
    <source>
        <dbReference type="Proteomes" id="UP000037460"/>
    </source>
</evidence>
<dbReference type="Proteomes" id="UP000037460">
    <property type="component" value="Unassembled WGS sequence"/>
</dbReference>
<keyword evidence="3" id="KW-1185">Reference proteome</keyword>
<feature type="compositionally biased region" description="Polar residues" evidence="1">
    <location>
        <begin position="12"/>
        <end position="28"/>
    </location>
</feature>
<proteinExistence type="predicted"/>
<organism evidence="2 3">
    <name type="scientific">Chrysochromulina tobinii</name>
    <dbReference type="NCBI Taxonomy" id="1460289"/>
    <lineage>
        <taxon>Eukaryota</taxon>
        <taxon>Haptista</taxon>
        <taxon>Haptophyta</taxon>
        <taxon>Prymnesiophyceae</taxon>
        <taxon>Prymnesiales</taxon>
        <taxon>Chrysochromulinaceae</taxon>
        <taxon>Chrysochromulina</taxon>
    </lineage>
</organism>
<gene>
    <name evidence="2" type="ORF">Ctob_005049</name>
</gene>
<evidence type="ECO:0000313" key="2">
    <source>
        <dbReference type="EMBL" id="KOO29306.1"/>
    </source>
</evidence>
<accession>A0A0M0JRS1</accession>